<accession>A0A4R0ER61</accession>
<reference evidence="2 3" key="1">
    <citation type="submission" date="2019-02" db="EMBL/GenBank/DDBJ databases">
        <title>High diversity of culturable Acinetobacter species in natural soil and water ecosystems.</title>
        <authorList>
            <person name="Radolfova-Krizova L."/>
            <person name="Nemec A."/>
        </authorList>
    </citation>
    <scope>NUCLEOTIDE SEQUENCE [LARGE SCALE GENOMIC DNA]</scope>
    <source>
        <strain evidence="2 3">ANC 4281</strain>
    </source>
</reference>
<dbReference type="Proteomes" id="UP000291380">
    <property type="component" value="Unassembled WGS sequence"/>
</dbReference>
<dbReference type="EMBL" id="SJOA01000003">
    <property type="protein sequence ID" value="TCB60993.1"/>
    <property type="molecule type" value="Genomic_DNA"/>
</dbReference>
<name>A0A4R0ER61_9GAMM</name>
<proteinExistence type="predicted"/>
<feature type="transmembrane region" description="Helical" evidence="1">
    <location>
        <begin position="35"/>
        <end position="54"/>
    </location>
</feature>
<evidence type="ECO:0000313" key="2">
    <source>
        <dbReference type="EMBL" id="TCB60993.1"/>
    </source>
</evidence>
<protein>
    <recommendedName>
        <fullName evidence="4">5-bromo-4-chloroindolyl phosphate hydrolysis protein</fullName>
    </recommendedName>
</protein>
<evidence type="ECO:0008006" key="4">
    <source>
        <dbReference type="Google" id="ProtNLM"/>
    </source>
</evidence>
<evidence type="ECO:0000313" key="3">
    <source>
        <dbReference type="Proteomes" id="UP000291380"/>
    </source>
</evidence>
<sequence length="231" mass="26045">MGLILKNKNCVLGSLISLISIGFGLWLLLSKNISGTEFVALTLGFAIVGLIITFSSEVQEFSIAGNAVKLRELRSEAVKTLDELKQARTEIFRLLLTHSLEISGGFGSSLCKVDERVTKFSRLYNQIERFDCVKELHSDIDKVLNVLLICQYNELTLIHQLSKQVGVNFNELDSPQNLNIKLKDEMINQFTSRITPQPDFYDAKKIVLDGIEAYAKLYAMKVKLDKLENEL</sequence>
<feature type="transmembrane region" description="Helical" evidence="1">
    <location>
        <begin position="12"/>
        <end position="29"/>
    </location>
</feature>
<keyword evidence="1" id="KW-1133">Transmembrane helix</keyword>
<gene>
    <name evidence="2" type="ORF">E0H85_03855</name>
</gene>
<keyword evidence="1" id="KW-0472">Membrane</keyword>
<dbReference type="OrthoDB" id="6689501at2"/>
<comment type="caution">
    <text evidence="2">The sequence shown here is derived from an EMBL/GenBank/DDBJ whole genome shotgun (WGS) entry which is preliminary data.</text>
</comment>
<organism evidence="2 3">
    <name type="scientific">Acinetobacter terrae</name>
    <dbReference type="NCBI Taxonomy" id="2731247"/>
    <lineage>
        <taxon>Bacteria</taxon>
        <taxon>Pseudomonadati</taxon>
        <taxon>Pseudomonadota</taxon>
        <taxon>Gammaproteobacteria</taxon>
        <taxon>Moraxellales</taxon>
        <taxon>Moraxellaceae</taxon>
        <taxon>Acinetobacter</taxon>
        <taxon>Acinetobacter Taxon 24</taxon>
    </lineage>
</organism>
<keyword evidence="1" id="KW-0812">Transmembrane</keyword>
<dbReference type="AlphaFoldDB" id="A0A4R0ER61"/>
<evidence type="ECO:0000256" key="1">
    <source>
        <dbReference type="SAM" id="Phobius"/>
    </source>
</evidence>